<dbReference type="Proteomes" id="UP000027931">
    <property type="component" value="Unassembled WGS sequence"/>
</dbReference>
<evidence type="ECO:0000256" key="1">
    <source>
        <dbReference type="SAM" id="SignalP"/>
    </source>
</evidence>
<dbReference type="Gene3D" id="3.90.70.10">
    <property type="entry name" value="Cysteine proteinases"/>
    <property type="match status" value="1"/>
</dbReference>
<dbReference type="AlphaFoldDB" id="A0A074MDF0"/>
<dbReference type="Pfam" id="PF13529">
    <property type="entry name" value="Peptidase_C39_2"/>
    <property type="match status" value="1"/>
</dbReference>
<accession>A0A074MDF0</accession>
<protein>
    <recommendedName>
        <fullName evidence="2">Peptidase C39-like domain-containing protein</fullName>
    </recommendedName>
</protein>
<keyword evidence="1" id="KW-0732">Signal</keyword>
<dbReference type="InterPro" id="IPR039564">
    <property type="entry name" value="Peptidase_C39-like"/>
</dbReference>
<feature type="signal peptide" evidence="1">
    <location>
        <begin position="1"/>
        <end position="26"/>
    </location>
</feature>
<dbReference type="PIRSF" id="PIRSF032442">
    <property type="entry name" value="UCP032442"/>
    <property type="match status" value="1"/>
</dbReference>
<dbReference type="InterPro" id="IPR016997">
    <property type="entry name" value="UCP032442"/>
</dbReference>
<evidence type="ECO:0000259" key="2">
    <source>
        <dbReference type="Pfam" id="PF13529"/>
    </source>
</evidence>
<dbReference type="EMBL" id="JMIR01000008">
    <property type="protein sequence ID" value="KEO83882.1"/>
    <property type="molecule type" value="Genomic_DNA"/>
</dbReference>
<dbReference type="PANTHER" id="PTHR37806">
    <property type="entry name" value="LMO0724 PROTEIN"/>
    <property type="match status" value="1"/>
</dbReference>
<feature type="chain" id="PRO_5001697074" description="Peptidase C39-like domain-containing protein" evidence="1">
    <location>
        <begin position="27"/>
        <end position="220"/>
    </location>
</feature>
<proteinExistence type="predicted"/>
<feature type="domain" description="Peptidase C39-like" evidence="2">
    <location>
        <begin position="30"/>
        <end position="190"/>
    </location>
</feature>
<gene>
    <name evidence="3" type="ORF">EL26_08180</name>
</gene>
<name>A0A074MDF0_9BACL</name>
<dbReference type="STRING" id="1157490.EL26_08180"/>
<comment type="caution">
    <text evidence="3">The sequence shown here is derived from an EMBL/GenBank/DDBJ whole genome shotgun (WGS) entry which is preliminary data.</text>
</comment>
<reference evidence="3 4" key="1">
    <citation type="journal article" date="2013" name="Int. J. Syst. Evol. Microbiol.">
        <title>Tumebacillus flagellatus sp. nov., an alpha-amylase/pullulanase-producing bacterium isolated from cassava wastewater.</title>
        <authorList>
            <person name="Wang Q."/>
            <person name="Xie N."/>
            <person name="Qin Y."/>
            <person name="Shen N."/>
            <person name="Zhu J."/>
            <person name="Mi H."/>
            <person name="Huang R."/>
        </authorList>
    </citation>
    <scope>NUCLEOTIDE SEQUENCE [LARGE SCALE GENOMIC DNA]</scope>
    <source>
        <strain evidence="3 4">GST4</strain>
    </source>
</reference>
<evidence type="ECO:0000313" key="3">
    <source>
        <dbReference type="EMBL" id="KEO83882.1"/>
    </source>
</evidence>
<evidence type="ECO:0000313" key="4">
    <source>
        <dbReference type="Proteomes" id="UP000027931"/>
    </source>
</evidence>
<keyword evidence="4" id="KW-1185">Reference proteome</keyword>
<dbReference type="PANTHER" id="PTHR37806:SF1">
    <property type="entry name" value="PEPTIDASE C39-LIKE DOMAIN-CONTAINING PROTEIN"/>
    <property type="match status" value="1"/>
</dbReference>
<dbReference type="eggNOG" id="COG4990">
    <property type="taxonomic scope" value="Bacteria"/>
</dbReference>
<organism evidence="3 4">
    <name type="scientific">Tumebacillus flagellatus</name>
    <dbReference type="NCBI Taxonomy" id="1157490"/>
    <lineage>
        <taxon>Bacteria</taxon>
        <taxon>Bacillati</taxon>
        <taxon>Bacillota</taxon>
        <taxon>Bacilli</taxon>
        <taxon>Bacillales</taxon>
        <taxon>Alicyclobacillaceae</taxon>
        <taxon>Tumebacillus</taxon>
    </lineage>
</organism>
<sequence length="220" mass="24324">MGFLKQTTLVSLTTTLLLFPPHPTFAAVPDVAMIPQNPQMPTGCEIASLTMLLHWAGHPVSKTEVAGWVHREPAPYQRNGVWYGGDPHRGFIGSPDSPNGYGVFHEPIYQVLQKKEPARAFDLTGNSFTSVLQSVDQGSPVITWVTIGLAEPRSSMTWRTGSGKTIDWKTPEHATVLTGYSATTVSVQDPLTGRLEHYPRSLFQKRWEQMGQQAVGLRQE</sequence>